<keyword evidence="5" id="KW-1185">Reference proteome</keyword>
<feature type="domain" description="STAS" evidence="3">
    <location>
        <begin position="1"/>
        <end position="98"/>
    </location>
</feature>
<dbReference type="NCBIfam" id="TIGR00377">
    <property type="entry name" value="ant_ant_sig"/>
    <property type="match status" value="1"/>
</dbReference>
<evidence type="ECO:0000259" key="3">
    <source>
        <dbReference type="PROSITE" id="PS50801"/>
    </source>
</evidence>
<evidence type="ECO:0000256" key="1">
    <source>
        <dbReference type="ARBA" id="ARBA00009013"/>
    </source>
</evidence>
<accession>A0A931A7F0</accession>
<dbReference type="InterPro" id="IPR003658">
    <property type="entry name" value="Anti-sigma_ant"/>
</dbReference>
<dbReference type="Pfam" id="PF01740">
    <property type="entry name" value="STAS"/>
    <property type="match status" value="1"/>
</dbReference>
<dbReference type="PROSITE" id="PS50801">
    <property type="entry name" value="STAS"/>
    <property type="match status" value="1"/>
</dbReference>
<proteinExistence type="inferred from homology"/>
<sequence>MVIIVAGELDATNSDDLETYIGRIRQPGRPVVLDLGELTFMDSTGLHVLLRVHGDVRRQGGTLHLAAVQDLPARLLQITEVWDALDIHPSAQAAITALLRPPAPSPHLRRLP</sequence>
<dbReference type="EMBL" id="JADOGI010000006">
    <property type="protein sequence ID" value="MBF8184799.1"/>
    <property type="molecule type" value="Genomic_DNA"/>
</dbReference>
<dbReference type="PANTHER" id="PTHR33495:SF2">
    <property type="entry name" value="ANTI-SIGMA FACTOR ANTAGONIST TM_1081-RELATED"/>
    <property type="match status" value="1"/>
</dbReference>
<comment type="similarity">
    <text evidence="1 2">Belongs to the anti-sigma-factor antagonist family.</text>
</comment>
<gene>
    <name evidence="4" type="ORF">ITP53_03385</name>
</gene>
<dbReference type="Gene3D" id="3.30.750.24">
    <property type="entry name" value="STAS domain"/>
    <property type="match status" value="1"/>
</dbReference>
<protein>
    <recommendedName>
        <fullName evidence="2">Anti-sigma factor antagonist</fullName>
    </recommendedName>
</protein>
<dbReference type="InterPro" id="IPR002645">
    <property type="entry name" value="STAS_dom"/>
</dbReference>
<organism evidence="4 5">
    <name type="scientific">Nonomuraea cypriaca</name>
    <dbReference type="NCBI Taxonomy" id="1187855"/>
    <lineage>
        <taxon>Bacteria</taxon>
        <taxon>Bacillati</taxon>
        <taxon>Actinomycetota</taxon>
        <taxon>Actinomycetes</taxon>
        <taxon>Streptosporangiales</taxon>
        <taxon>Streptosporangiaceae</taxon>
        <taxon>Nonomuraea</taxon>
    </lineage>
</organism>
<dbReference type="RefSeq" id="WP_195893792.1">
    <property type="nucleotide sequence ID" value="NZ_JADOGI010000006.1"/>
</dbReference>
<dbReference type="InterPro" id="IPR036513">
    <property type="entry name" value="STAS_dom_sf"/>
</dbReference>
<dbReference type="AlphaFoldDB" id="A0A931A7F0"/>
<dbReference type="CDD" id="cd07043">
    <property type="entry name" value="STAS_anti-anti-sigma_factors"/>
    <property type="match status" value="1"/>
</dbReference>
<dbReference type="GO" id="GO:0043856">
    <property type="term" value="F:anti-sigma factor antagonist activity"/>
    <property type="evidence" value="ECO:0007669"/>
    <property type="project" value="InterPro"/>
</dbReference>
<evidence type="ECO:0000313" key="5">
    <source>
        <dbReference type="Proteomes" id="UP000605361"/>
    </source>
</evidence>
<name>A0A931A7F0_9ACTN</name>
<evidence type="ECO:0000256" key="2">
    <source>
        <dbReference type="RuleBase" id="RU003749"/>
    </source>
</evidence>
<evidence type="ECO:0000313" key="4">
    <source>
        <dbReference type="EMBL" id="MBF8184799.1"/>
    </source>
</evidence>
<dbReference type="PANTHER" id="PTHR33495">
    <property type="entry name" value="ANTI-SIGMA FACTOR ANTAGONIST TM_1081-RELATED-RELATED"/>
    <property type="match status" value="1"/>
</dbReference>
<comment type="caution">
    <text evidence="4">The sequence shown here is derived from an EMBL/GenBank/DDBJ whole genome shotgun (WGS) entry which is preliminary data.</text>
</comment>
<dbReference type="Proteomes" id="UP000605361">
    <property type="component" value="Unassembled WGS sequence"/>
</dbReference>
<dbReference type="SUPFAM" id="SSF52091">
    <property type="entry name" value="SpoIIaa-like"/>
    <property type="match status" value="1"/>
</dbReference>
<reference evidence="4" key="1">
    <citation type="submission" date="2020-11" db="EMBL/GenBank/DDBJ databases">
        <title>Whole-genome analyses of Nonomuraea sp. K274.</title>
        <authorList>
            <person name="Veyisoglu A."/>
        </authorList>
    </citation>
    <scope>NUCLEOTIDE SEQUENCE</scope>
    <source>
        <strain evidence="4">K274</strain>
    </source>
</reference>